<feature type="region of interest" description="Disordered" evidence="4">
    <location>
        <begin position="236"/>
        <end position="256"/>
    </location>
</feature>
<dbReference type="PANTHER" id="PTHR10903">
    <property type="entry name" value="GTPASE, IMAP FAMILY MEMBER-RELATED"/>
    <property type="match status" value="1"/>
</dbReference>
<dbReference type="InterPro" id="IPR027417">
    <property type="entry name" value="P-loop_NTPase"/>
</dbReference>
<reference evidence="6" key="1">
    <citation type="submission" date="2020-07" db="EMBL/GenBank/DDBJ databases">
        <title>Clarias magur genome sequencing, assembly and annotation.</title>
        <authorList>
            <person name="Kushwaha B."/>
            <person name="Kumar R."/>
            <person name="Das P."/>
            <person name="Joshi C.G."/>
            <person name="Kumar D."/>
            <person name="Nagpure N.S."/>
            <person name="Pandey M."/>
            <person name="Agarwal S."/>
            <person name="Srivastava S."/>
            <person name="Singh M."/>
            <person name="Sahoo L."/>
            <person name="Jayasankar P."/>
            <person name="Meher P.K."/>
            <person name="Koringa P.G."/>
            <person name="Iquebal M.A."/>
            <person name="Das S.P."/>
            <person name="Bit A."/>
            <person name="Patnaik S."/>
            <person name="Patel N."/>
            <person name="Shah T.M."/>
            <person name="Hinsu A."/>
            <person name="Jena J.K."/>
        </authorList>
    </citation>
    <scope>NUCLEOTIDE SEQUENCE</scope>
    <source>
        <strain evidence="6">CIFAMagur01</strain>
        <tissue evidence="6">Testis</tissue>
    </source>
</reference>
<evidence type="ECO:0000256" key="4">
    <source>
        <dbReference type="SAM" id="MobiDB-lite"/>
    </source>
</evidence>
<keyword evidence="7" id="KW-1185">Reference proteome</keyword>
<comment type="similarity">
    <text evidence="1">Belongs to the TRAFAC class TrmE-Era-EngA-EngB-Septin-like GTPase superfamily. AIG1/Toc34/Toc159-like paraseptin GTPase family. IAN subfamily.</text>
</comment>
<dbReference type="Gene3D" id="3.40.50.300">
    <property type="entry name" value="P-loop containing nucleotide triphosphate hydrolases"/>
    <property type="match status" value="2"/>
</dbReference>
<keyword evidence="2" id="KW-0547">Nucleotide-binding</keyword>
<evidence type="ECO:0000256" key="2">
    <source>
        <dbReference type="ARBA" id="ARBA00022741"/>
    </source>
</evidence>
<dbReference type="EMBL" id="QNUK01000059">
    <property type="protein sequence ID" value="KAF5904311.1"/>
    <property type="molecule type" value="Genomic_DNA"/>
</dbReference>
<accession>A0A8J4UDL6</accession>
<dbReference type="SUPFAM" id="SSF52540">
    <property type="entry name" value="P-loop containing nucleoside triphosphate hydrolases"/>
    <property type="match status" value="2"/>
</dbReference>
<name>A0A8J4UDL6_CLAMG</name>
<evidence type="ECO:0000256" key="3">
    <source>
        <dbReference type="ARBA" id="ARBA00023134"/>
    </source>
</evidence>
<dbReference type="GO" id="GO:0005525">
    <property type="term" value="F:GTP binding"/>
    <property type="evidence" value="ECO:0007669"/>
    <property type="project" value="UniProtKB-KW"/>
</dbReference>
<sequence length="291" mass="32534">VTLREQKMAPLPKSIARSLNYKIILLGLTGHGKSASGNTLLGKKVFISRKSFKAVTQKVQVDSTTFDGVTFYVYDTPGLFNPETSNENTRRQYESLFQLDESARTVILLVIKAERVGSDELQMLHLIGNFIPNFFVPNTWILFTKGDELERENLTIENFIQGTKVNEVLKRFQNRYHVFNNTSQSSDRVKKLINKTREAPPIISPEIGFPRTTPHYEKSSLHRRIMLVGKTGVGKSATGNTIPGKKGFKSEHGPSSVTSKCEVQQAVVSGRTVSVINTPGLFDTAMCHEML</sequence>
<keyword evidence="3" id="KW-0342">GTP-binding</keyword>
<dbReference type="AlphaFoldDB" id="A0A8J4UDL6"/>
<dbReference type="Pfam" id="PF04548">
    <property type="entry name" value="AIG1"/>
    <property type="match status" value="2"/>
</dbReference>
<proteinExistence type="inferred from homology"/>
<evidence type="ECO:0000256" key="1">
    <source>
        <dbReference type="ARBA" id="ARBA00008535"/>
    </source>
</evidence>
<evidence type="ECO:0000313" key="7">
    <source>
        <dbReference type="Proteomes" id="UP000727407"/>
    </source>
</evidence>
<evidence type="ECO:0000313" key="6">
    <source>
        <dbReference type="EMBL" id="KAF5904311.1"/>
    </source>
</evidence>
<feature type="non-terminal residue" evidence="6">
    <location>
        <position position="291"/>
    </location>
</feature>
<comment type="caution">
    <text evidence="6">The sequence shown here is derived from an EMBL/GenBank/DDBJ whole genome shotgun (WGS) entry which is preliminary data.</text>
</comment>
<dbReference type="InterPro" id="IPR006703">
    <property type="entry name" value="G_AIG1"/>
</dbReference>
<dbReference type="Proteomes" id="UP000727407">
    <property type="component" value="Unassembled WGS sequence"/>
</dbReference>
<organism evidence="6 7">
    <name type="scientific">Clarias magur</name>
    <name type="common">Asian catfish</name>
    <name type="synonym">Macropteronotus magur</name>
    <dbReference type="NCBI Taxonomy" id="1594786"/>
    <lineage>
        <taxon>Eukaryota</taxon>
        <taxon>Metazoa</taxon>
        <taxon>Chordata</taxon>
        <taxon>Craniata</taxon>
        <taxon>Vertebrata</taxon>
        <taxon>Euteleostomi</taxon>
        <taxon>Actinopterygii</taxon>
        <taxon>Neopterygii</taxon>
        <taxon>Teleostei</taxon>
        <taxon>Ostariophysi</taxon>
        <taxon>Siluriformes</taxon>
        <taxon>Clariidae</taxon>
        <taxon>Clarias</taxon>
    </lineage>
</organism>
<protein>
    <submittedName>
        <fullName evidence="6">GTPase IMAP family member 8-like</fullName>
    </submittedName>
</protein>
<feature type="non-terminal residue" evidence="6">
    <location>
        <position position="1"/>
    </location>
</feature>
<evidence type="ECO:0000259" key="5">
    <source>
        <dbReference type="PROSITE" id="PS51720"/>
    </source>
</evidence>
<dbReference type="InterPro" id="IPR045058">
    <property type="entry name" value="GIMA/IAN/Toc"/>
</dbReference>
<dbReference type="PROSITE" id="PS51720">
    <property type="entry name" value="G_AIG1"/>
    <property type="match status" value="1"/>
</dbReference>
<dbReference type="PANTHER" id="PTHR10903:SF184">
    <property type="entry name" value="GTP-BINDING PROTEIN A"/>
    <property type="match status" value="1"/>
</dbReference>
<feature type="domain" description="AIG1-type G" evidence="5">
    <location>
        <begin position="18"/>
        <end position="220"/>
    </location>
</feature>
<dbReference type="OrthoDB" id="8954335at2759"/>
<gene>
    <name evidence="6" type="ORF">DAT39_005943</name>
</gene>